<organism evidence="2 3">
    <name type="scientific">Fusarium tricinctum</name>
    <dbReference type="NCBI Taxonomy" id="61284"/>
    <lineage>
        <taxon>Eukaryota</taxon>
        <taxon>Fungi</taxon>
        <taxon>Dikarya</taxon>
        <taxon>Ascomycota</taxon>
        <taxon>Pezizomycotina</taxon>
        <taxon>Sordariomycetes</taxon>
        <taxon>Hypocreomycetidae</taxon>
        <taxon>Hypocreales</taxon>
        <taxon>Nectriaceae</taxon>
        <taxon>Fusarium</taxon>
        <taxon>Fusarium tricinctum species complex</taxon>
    </lineage>
</organism>
<dbReference type="EMBL" id="JAGPXF010000002">
    <property type="protein sequence ID" value="KAH7257062.1"/>
    <property type="molecule type" value="Genomic_DNA"/>
</dbReference>
<keyword evidence="3" id="KW-1185">Reference proteome</keyword>
<gene>
    <name evidence="2" type="ORF">BKA59DRAFT_469230</name>
</gene>
<accession>A0A8K0WGS4</accession>
<feature type="signal peptide" evidence="1">
    <location>
        <begin position="1"/>
        <end position="21"/>
    </location>
</feature>
<proteinExistence type="predicted"/>
<protein>
    <recommendedName>
        <fullName evidence="4">Secreted protein</fullName>
    </recommendedName>
</protein>
<evidence type="ECO:0000256" key="1">
    <source>
        <dbReference type="SAM" id="SignalP"/>
    </source>
</evidence>
<evidence type="ECO:0000313" key="2">
    <source>
        <dbReference type="EMBL" id="KAH7257062.1"/>
    </source>
</evidence>
<evidence type="ECO:0008006" key="4">
    <source>
        <dbReference type="Google" id="ProtNLM"/>
    </source>
</evidence>
<dbReference type="AlphaFoldDB" id="A0A8K0WGS4"/>
<dbReference type="Proteomes" id="UP000813427">
    <property type="component" value="Unassembled WGS sequence"/>
</dbReference>
<feature type="chain" id="PRO_5035469065" description="Secreted protein" evidence="1">
    <location>
        <begin position="22"/>
        <end position="131"/>
    </location>
</feature>
<keyword evidence="1" id="KW-0732">Signal</keyword>
<sequence>MSLSNLLSTVCLLLQSTAVAAATILLKTVINVGLCNLRITASHIPNPSIVGPLVWLALVWLSSLSSKNNAQTGYNYRHRSAHGRITTDFFFLLRESGSLTASAHHRPQLSSTSLEVKFKSSSSITSQPETP</sequence>
<reference evidence="2" key="1">
    <citation type="journal article" date="2021" name="Nat. Commun.">
        <title>Genetic determinants of endophytism in the Arabidopsis root mycobiome.</title>
        <authorList>
            <person name="Mesny F."/>
            <person name="Miyauchi S."/>
            <person name="Thiergart T."/>
            <person name="Pickel B."/>
            <person name="Atanasova L."/>
            <person name="Karlsson M."/>
            <person name="Huettel B."/>
            <person name="Barry K.W."/>
            <person name="Haridas S."/>
            <person name="Chen C."/>
            <person name="Bauer D."/>
            <person name="Andreopoulos W."/>
            <person name="Pangilinan J."/>
            <person name="LaButti K."/>
            <person name="Riley R."/>
            <person name="Lipzen A."/>
            <person name="Clum A."/>
            <person name="Drula E."/>
            <person name="Henrissat B."/>
            <person name="Kohler A."/>
            <person name="Grigoriev I.V."/>
            <person name="Martin F.M."/>
            <person name="Hacquard S."/>
        </authorList>
    </citation>
    <scope>NUCLEOTIDE SEQUENCE</scope>
    <source>
        <strain evidence="2">MPI-SDFR-AT-0068</strain>
    </source>
</reference>
<name>A0A8K0WGS4_9HYPO</name>
<comment type="caution">
    <text evidence="2">The sequence shown here is derived from an EMBL/GenBank/DDBJ whole genome shotgun (WGS) entry which is preliminary data.</text>
</comment>
<evidence type="ECO:0000313" key="3">
    <source>
        <dbReference type="Proteomes" id="UP000813427"/>
    </source>
</evidence>